<gene>
    <name evidence="2" type="ORF">C7M84_017111</name>
</gene>
<protein>
    <submittedName>
        <fullName evidence="2">Uncharacterized protein</fullName>
    </submittedName>
</protein>
<reference evidence="2 3" key="2">
    <citation type="submission" date="2019-01" db="EMBL/GenBank/DDBJ databases">
        <title>The decoding of complex shrimp genome reveals the adaptation for benthos swimmer, frequently molting mechanism and breeding impact on genome.</title>
        <authorList>
            <person name="Sun Y."/>
            <person name="Gao Y."/>
            <person name="Yu Y."/>
        </authorList>
    </citation>
    <scope>NUCLEOTIDE SEQUENCE [LARGE SCALE GENOMIC DNA]</scope>
    <source>
        <tissue evidence="2">Muscle</tissue>
    </source>
</reference>
<feature type="compositionally biased region" description="Pro residues" evidence="1">
    <location>
        <begin position="500"/>
        <end position="510"/>
    </location>
</feature>
<feature type="compositionally biased region" description="Gly residues" evidence="1">
    <location>
        <begin position="981"/>
        <end position="1013"/>
    </location>
</feature>
<feature type="compositionally biased region" description="Low complexity" evidence="1">
    <location>
        <begin position="511"/>
        <end position="521"/>
    </location>
</feature>
<feature type="compositionally biased region" description="Polar residues" evidence="1">
    <location>
        <begin position="525"/>
        <end position="538"/>
    </location>
</feature>
<proteinExistence type="predicted"/>
<feature type="compositionally biased region" description="Low complexity" evidence="1">
    <location>
        <begin position="184"/>
        <end position="194"/>
    </location>
</feature>
<feature type="compositionally biased region" description="Polar residues" evidence="1">
    <location>
        <begin position="171"/>
        <end position="183"/>
    </location>
</feature>
<feature type="compositionally biased region" description="Gly residues" evidence="1">
    <location>
        <begin position="897"/>
        <end position="973"/>
    </location>
</feature>
<feature type="region of interest" description="Disordered" evidence="1">
    <location>
        <begin position="103"/>
        <end position="194"/>
    </location>
</feature>
<evidence type="ECO:0000313" key="2">
    <source>
        <dbReference type="EMBL" id="ROT64938.1"/>
    </source>
</evidence>
<dbReference type="Proteomes" id="UP000283509">
    <property type="component" value="Unassembled WGS sequence"/>
</dbReference>
<feature type="region of interest" description="Disordered" evidence="1">
    <location>
        <begin position="397"/>
        <end position="421"/>
    </location>
</feature>
<dbReference type="EMBL" id="QCYY01003167">
    <property type="protein sequence ID" value="ROT64938.1"/>
    <property type="molecule type" value="Genomic_DNA"/>
</dbReference>
<name>A0A3R7PFM5_PENVA</name>
<reference evidence="2 3" key="1">
    <citation type="submission" date="2018-04" db="EMBL/GenBank/DDBJ databases">
        <authorList>
            <person name="Zhang X."/>
            <person name="Yuan J."/>
            <person name="Li F."/>
            <person name="Xiang J."/>
        </authorList>
    </citation>
    <scope>NUCLEOTIDE SEQUENCE [LARGE SCALE GENOMIC DNA]</scope>
    <source>
        <tissue evidence="2">Muscle</tissue>
    </source>
</reference>
<evidence type="ECO:0000313" key="3">
    <source>
        <dbReference type="Proteomes" id="UP000283509"/>
    </source>
</evidence>
<keyword evidence="3" id="KW-1185">Reference proteome</keyword>
<comment type="caution">
    <text evidence="2">The sequence shown here is derived from an EMBL/GenBank/DDBJ whole genome shotgun (WGS) entry which is preliminary data.</text>
</comment>
<accession>A0A3R7PFM5</accession>
<organism evidence="2 3">
    <name type="scientific">Penaeus vannamei</name>
    <name type="common">Whiteleg shrimp</name>
    <name type="synonym">Litopenaeus vannamei</name>
    <dbReference type="NCBI Taxonomy" id="6689"/>
    <lineage>
        <taxon>Eukaryota</taxon>
        <taxon>Metazoa</taxon>
        <taxon>Ecdysozoa</taxon>
        <taxon>Arthropoda</taxon>
        <taxon>Crustacea</taxon>
        <taxon>Multicrustacea</taxon>
        <taxon>Malacostraca</taxon>
        <taxon>Eumalacostraca</taxon>
        <taxon>Eucarida</taxon>
        <taxon>Decapoda</taxon>
        <taxon>Dendrobranchiata</taxon>
        <taxon>Penaeoidea</taxon>
        <taxon>Penaeidae</taxon>
        <taxon>Penaeus</taxon>
    </lineage>
</organism>
<evidence type="ECO:0000256" key="1">
    <source>
        <dbReference type="SAM" id="MobiDB-lite"/>
    </source>
</evidence>
<sequence>MLVSPPPAARGERRDATSAEALTWLKQQMAIIRGESYTTLGKDVLACCAWLLSSGQDILGWVGLGGAVSESRSKTNPSCFSPAGVDLFPSSFQAWPGGRCGPPRCPSAHPLPSRRPPLPPPQTLTLSLPDGPSPATPDPDPHPSAASVPDTPSSAAPAPSTPSPATLPPSMTFNSSTTSAKSNPASPLPSETSASLTTLLTSTLSSSTLSTAAPSSSTTLGLAATTETFPVTDFVNSTSSGATSMLPVTTASAGVSDEPSPGPVAPVFYFGGVQASQSKEGGEGLLRGEDLSQDLQEGDLQHEGGYQDVPHQPKMSEVFSKPFLWLGTTEQPTTPVVPITPSSRLSTTHWYDYLLNHVTQNAAFPSGFDQSQPFLRPTVRPPLFLRPSTSPPTFDLRLQGRPPIPFAEHGPPPSEGRDPALSAGEAFHTSLDPGLASLLQWLPQGTSFQGLPYVPEVSTGFPPTSPSPQRSEVVSSAPPFPQGPPGAHTPSALFLSFTPAPRPPSAPSGPPQAATGAPPDASFYPSLSPSVVLRSQDSARLPAGDPPAAASRSEPDAGRLPQRPPGGVQAHRSLPAGRRRGGTWHGPPTPPQAVLVGGDVNTLVKAPGHFHGEKGEPVKNMFPDNYQVRFPIQVGHGAPGLQVVTPGAVAGQQVVPPAGVQANQAYFQVASPHNFQVKKPESVQIRNPGPIQIRYPPQLQVVNPSQSQVAKPGQSQVTSPNQYQVVKAGQSQVAIPSQSQVANQGGLPIRAPIRLQSSPAGSERQANGTNYPFDLDLSSLDVAYLVYPQYEQPPETTPLPPPATSPSSSNMEILYPLLGLGQNQLQNQSQSVVNEVHSYQNLVIQLANGTNITTVVVSSSSSTGDGNTGGENDGSDAGIYNGSTQGPASVGSSALSGGSGGGTAGGTASGADDGGTASGSEGGADGGTTGGISDGGAGGGSSGGGTTGGSADGTSGGSSYGGTADGTAGGSSGDGTTSGSSSGGTVGGTAGGSSGGGTTSGSNDGGTAGGSGGSLPSNPNYLPHPEIPHVTTPPHSLPSPFKHPCPAPPSNPLPPSPVYRCNERGGE</sequence>
<feature type="region of interest" description="Disordered" evidence="1">
    <location>
        <begin position="459"/>
        <end position="590"/>
    </location>
</feature>
<feature type="compositionally biased region" description="Pro residues" evidence="1">
    <location>
        <begin position="402"/>
        <end position="414"/>
    </location>
</feature>
<feature type="region of interest" description="Disordered" evidence="1">
    <location>
        <begin position="858"/>
        <end position="1067"/>
    </location>
</feature>
<feature type="compositionally biased region" description="Pro residues" evidence="1">
    <location>
        <begin position="1035"/>
        <end position="1057"/>
    </location>
</feature>
<feature type="compositionally biased region" description="Low complexity" evidence="1">
    <location>
        <begin position="143"/>
        <end position="158"/>
    </location>
</feature>
<feature type="compositionally biased region" description="Pro residues" evidence="1">
    <location>
        <begin position="113"/>
        <end position="122"/>
    </location>
</feature>
<dbReference type="AlphaFoldDB" id="A0A3R7PFM5"/>